<proteinExistence type="inferred from homology"/>
<comment type="similarity">
    <text evidence="2 6">Belongs to the transposase mutator family.</text>
</comment>
<sequence>MKEDKEEFDFKAFAKQAGDALRSGKPLAGKDGVFTPLLKMIIESALEGELDDHLVGTRKAGKNRRNGHGAKKLQSSLGGFEVLAPRDRNSSFEPQIVEKRQHKISSDIDHQIIALFSRGMSYRDIQDHVGEMYGIEVSEGTLTAITDRIFPQILAWQNRPLESLYPVIWLDAMHFKVREDGAVKTKAVYSILGVTTQGEKEVVGVYFGDHESSKFWRQVLHELKQRGIEDILIACIDNLNGFAEAIEDVFPQTDVQLCLVHQMRNSMKCISEKDMKPMVKDLKKIYKADNEKMALHYLQEAEGTWGSKYKVVFKSWHRNWDRLTNFYKYPPQLRRLIYTTNPIESYHRMVRKVTKTKGAFSSENAILKQIYLASMNAQTKWNGTIFAWPSIRKDLIAYFEDRFNQTDTV</sequence>
<keyword evidence="5 6" id="KW-0233">DNA recombination</keyword>
<keyword evidence="6" id="KW-0814">Transposable element</keyword>
<dbReference type="PANTHER" id="PTHR33217">
    <property type="entry name" value="TRANSPOSASE FOR INSERTION SEQUENCE ELEMENT IS1081"/>
    <property type="match status" value="1"/>
</dbReference>
<comment type="caution">
    <text evidence="7">The sequence shown here is derived from an EMBL/GenBank/DDBJ whole genome shotgun (WGS) entry which is preliminary data.</text>
</comment>
<dbReference type="PROSITE" id="PS01007">
    <property type="entry name" value="TRANSPOSASE_MUTATOR"/>
    <property type="match status" value="1"/>
</dbReference>
<protein>
    <recommendedName>
        <fullName evidence="6">Mutator family transposase</fullName>
    </recommendedName>
</protein>
<evidence type="ECO:0000256" key="4">
    <source>
        <dbReference type="ARBA" id="ARBA00023125"/>
    </source>
</evidence>
<name>A0ABS3BMM1_9BACT</name>
<evidence type="ECO:0000256" key="2">
    <source>
        <dbReference type="ARBA" id="ARBA00010961"/>
    </source>
</evidence>
<dbReference type="InterPro" id="IPR001207">
    <property type="entry name" value="Transposase_mutator"/>
</dbReference>
<dbReference type="NCBIfam" id="NF033543">
    <property type="entry name" value="transpos_IS256"/>
    <property type="match status" value="1"/>
</dbReference>
<keyword evidence="3 6" id="KW-0815">Transposition</keyword>
<evidence type="ECO:0000313" key="8">
    <source>
        <dbReference type="Proteomes" id="UP000664698"/>
    </source>
</evidence>
<reference evidence="7 8" key="1">
    <citation type="submission" date="2021-03" db="EMBL/GenBank/DDBJ databases">
        <title>novel species isolated from a fishpond in China.</title>
        <authorList>
            <person name="Lu H."/>
            <person name="Cai Z."/>
        </authorList>
    </citation>
    <scope>NUCLEOTIDE SEQUENCE [LARGE SCALE GENOMIC DNA]</scope>
    <source>
        <strain evidence="7 8">JCM 31546</strain>
    </source>
</reference>
<comment type="function">
    <text evidence="1 6">Required for the transposition of the insertion element.</text>
</comment>
<evidence type="ECO:0000313" key="7">
    <source>
        <dbReference type="EMBL" id="MBN7800538.1"/>
    </source>
</evidence>
<dbReference type="RefSeq" id="WP_206568485.1">
    <property type="nucleotide sequence ID" value="NZ_JAFKCW010000001.1"/>
</dbReference>
<accession>A0ABS3BMM1</accession>
<evidence type="ECO:0000256" key="6">
    <source>
        <dbReference type="RuleBase" id="RU365089"/>
    </source>
</evidence>
<dbReference type="PANTHER" id="PTHR33217:SF8">
    <property type="entry name" value="MUTATOR FAMILY TRANSPOSASE"/>
    <property type="match status" value="1"/>
</dbReference>
<keyword evidence="4 6" id="KW-0238">DNA-binding</keyword>
<dbReference type="Proteomes" id="UP000664698">
    <property type="component" value="Unassembled WGS sequence"/>
</dbReference>
<evidence type="ECO:0000256" key="5">
    <source>
        <dbReference type="ARBA" id="ARBA00023172"/>
    </source>
</evidence>
<gene>
    <name evidence="7" type="ORF">J0A67_06685</name>
</gene>
<dbReference type="EMBL" id="JAFKCW010000001">
    <property type="protein sequence ID" value="MBN7800538.1"/>
    <property type="molecule type" value="Genomic_DNA"/>
</dbReference>
<dbReference type="Pfam" id="PF00872">
    <property type="entry name" value="Transposase_mut"/>
    <property type="match status" value="1"/>
</dbReference>
<evidence type="ECO:0000256" key="3">
    <source>
        <dbReference type="ARBA" id="ARBA00022578"/>
    </source>
</evidence>
<organism evidence="7 8">
    <name type="scientific">Algoriphagus aestuariicola</name>
    <dbReference type="NCBI Taxonomy" id="1852016"/>
    <lineage>
        <taxon>Bacteria</taxon>
        <taxon>Pseudomonadati</taxon>
        <taxon>Bacteroidota</taxon>
        <taxon>Cytophagia</taxon>
        <taxon>Cytophagales</taxon>
        <taxon>Cyclobacteriaceae</taxon>
        <taxon>Algoriphagus</taxon>
    </lineage>
</organism>
<keyword evidence="8" id="KW-1185">Reference proteome</keyword>
<evidence type="ECO:0000256" key="1">
    <source>
        <dbReference type="ARBA" id="ARBA00002190"/>
    </source>
</evidence>